<dbReference type="InterPro" id="IPR013978">
    <property type="entry name" value="MEKHLA"/>
</dbReference>
<feature type="domain" description="MEKHLA" evidence="1">
    <location>
        <begin position="17"/>
        <end position="154"/>
    </location>
</feature>
<accession>A0A5M3TC31</accession>
<evidence type="ECO:0000313" key="2">
    <source>
        <dbReference type="EMBL" id="GCE95965.1"/>
    </source>
</evidence>
<name>A0A5M3TC31_LIMPL</name>
<gene>
    <name evidence="2" type="ORF">NIES46_40320</name>
</gene>
<evidence type="ECO:0000313" key="3">
    <source>
        <dbReference type="Proteomes" id="UP000326169"/>
    </source>
</evidence>
<dbReference type="EMBL" id="BIMW01000157">
    <property type="protein sequence ID" value="GCE95965.1"/>
    <property type="molecule type" value="Genomic_DNA"/>
</dbReference>
<protein>
    <recommendedName>
        <fullName evidence="1">MEKHLA domain-containing protein</fullName>
    </recommendedName>
</protein>
<dbReference type="RefSeq" id="WP_006616388.1">
    <property type="nucleotide sequence ID" value="NZ_BIMW01000157.1"/>
</dbReference>
<reference evidence="2 3" key="1">
    <citation type="journal article" date="2019" name="J Genomics">
        <title>The Draft Genome of a Hydrogen-producing Cyanobacterium, Arthrospira platensis NIES-46.</title>
        <authorList>
            <person name="Suzuki S."/>
            <person name="Yamaguchi H."/>
            <person name="Kawachi M."/>
        </authorList>
    </citation>
    <scope>NUCLEOTIDE SEQUENCE [LARGE SCALE GENOMIC DNA]</scope>
    <source>
        <strain evidence="2 3">NIES-46</strain>
    </source>
</reference>
<proteinExistence type="predicted"/>
<dbReference type="GeneID" id="301684807"/>
<evidence type="ECO:0000259" key="1">
    <source>
        <dbReference type="Pfam" id="PF08670"/>
    </source>
</evidence>
<organism evidence="2 3">
    <name type="scientific">Limnospira platensis NIES-46</name>
    <dbReference type="NCBI Taxonomy" id="1236695"/>
    <lineage>
        <taxon>Bacteria</taxon>
        <taxon>Bacillati</taxon>
        <taxon>Cyanobacteriota</taxon>
        <taxon>Cyanophyceae</taxon>
        <taxon>Oscillatoriophycideae</taxon>
        <taxon>Oscillatoriales</taxon>
        <taxon>Sirenicapillariaceae</taxon>
        <taxon>Limnospira</taxon>
    </lineage>
</organism>
<dbReference type="Pfam" id="PF08670">
    <property type="entry name" value="MEKHLA"/>
    <property type="match status" value="1"/>
</dbReference>
<keyword evidence="3" id="KW-1185">Reference proteome</keyword>
<comment type="caution">
    <text evidence="2">The sequence shown here is derived from an EMBL/GenBank/DDBJ whole genome shotgun (WGS) entry which is preliminary data.</text>
</comment>
<sequence>MNNHPIWQQESVILNNQLMIRSFEYWTGKQLINTQGTPEQISKALFELPFPVLCHDTQPDPIFNYGNQKAMELWEVTWEELTQMPSRYSAEAIVREDRLKLLKTVAENGYIENGTGVRISKTGRRFAISNLTVWNVLDNHNNYCGQAATYKTWQYLD</sequence>
<dbReference type="Proteomes" id="UP000326169">
    <property type="component" value="Unassembled WGS sequence"/>
</dbReference>